<evidence type="ECO:0008006" key="4">
    <source>
        <dbReference type="Google" id="ProtNLM"/>
    </source>
</evidence>
<feature type="signal peptide" evidence="1">
    <location>
        <begin position="1"/>
        <end position="30"/>
    </location>
</feature>
<organism evidence="2 3">
    <name type="scientific">Sphaerotilus montanus</name>
    <dbReference type="NCBI Taxonomy" id="522889"/>
    <lineage>
        <taxon>Bacteria</taxon>
        <taxon>Pseudomonadati</taxon>
        <taxon>Pseudomonadota</taxon>
        <taxon>Betaproteobacteria</taxon>
        <taxon>Burkholderiales</taxon>
        <taxon>Sphaerotilaceae</taxon>
        <taxon>Sphaerotilus</taxon>
    </lineage>
</organism>
<evidence type="ECO:0000313" key="2">
    <source>
        <dbReference type="EMBL" id="NYG35473.1"/>
    </source>
</evidence>
<sequence>MLCLTLSRRRWLTSLTAASASLLLAQAVHAAQPVVEIIAFAHPPVQSALKPLRDWLSAQGTRLKVVEIDMETPAGEKRLQAVGVTGHVPVVVLIDGQHRHKRADGSSLVSFPAGPGTPPGVKGTWSAADVEAILKSRLR</sequence>
<feature type="chain" id="PRO_5030867474" description="Thioredoxin" evidence="1">
    <location>
        <begin position="31"/>
        <end position="139"/>
    </location>
</feature>
<reference evidence="2 3" key="1">
    <citation type="submission" date="2020-07" db="EMBL/GenBank/DDBJ databases">
        <title>Genomic Encyclopedia of Archaeal and Bacterial Type Strains, Phase II (KMG-II): from individual species to whole genera.</title>
        <authorList>
            <person name="Goeker M."/>
        </authorList>
    </citation>
    <scope>NUCLEOTIDE SEQUENCE [LARGE SCALE GENOMIC DNA]</scope>
    <source>
        <strain evidence="2 3">DSM 21226</strain>
    </source>
</reference>
<proteinExistence type="predicted"/>
<evidence type="ECO:0000256" key="1">
    <source>
        <dbReference type="SAM" id="SignalP"/>
    </source>
</evidence>
<accession>A0A7Y9U7S7</accession>
<dbReference type="RefSeq" id="WP_179636366.1">
    <property type="nucleotide sequence ID" value="NZ_JACCFH010000002.1"/>
</dbReference>
<keyword evidence="1" id="KW-0732">Signal</keyword>
<dbReference type="AlphaFoldDB" id="A0A7Y9U7S7"/>
<gene>
    <name evidence="2" type="ORF">BDD16_004535</name>
</gene>
<dbReference type="InterPro" id="IPR006311">
    <property type="entry name" value="TAT_signal"/>
</dbReference>
<keyword evidence="3" id="KW-1185">Reference proteome</keyword>
<dbReference type="EMBL" id="JACCFH010000002">
    <property type="protein sequence ID" value="NYG35473.1"/>
    <property type="molecule type" value="Genomic_DNA"/>
</dbReference>
<dbReference type="PROSITE" id="PS51318">
    <property type="entry name" value="TAT"/>
    <property type="match status" value="1"/>
</dbReference>
<dbReference type="Proteomes" id="UP000518288">
    <property type="component" value="Unassembled WGS sequence"/>
</dbReference>
<protein>
    <recommendedName>
        <fullName evidence="4">Thioredoxin</fullName>
    </recommendedName>
</protein>
<name>A0A7Y9U7S7_9BURK</name>
<comment type="caution">
    <text evidence="2">The sequence shown here is derived from an EMBL/GenBank/DDBJ whole genome shotgun (WGS) entry which is preliminary data.</text>
</comment>
<evidence type="ECO:0000313" key="3">
    <source>
        <dbReference type="Proteomes" id="UP000518288"/>
    </source>
</evidence>